<protein>
    <submittedName>
        <fullName evidence="2">Uncharacterized protein</fullName>
    </submittedName>
</protein>
<dbReference type="AlphaFoldDB" id="A0A9Q3H4Z8"/>
<comment type="caution">
    <text evidence="2">The sequence shown here is derived from an EMBL/GenBank/DDBJ whole genome shotgun (WGS) entry which is preliminary data.</text>
</comment>
<dbReference type="Proteomes" id="UP000765509">
    <property type="component" value="Unassembled WGS sequence"/>
</dbReference>
<sequence>MGRPKRTLACHTAAQPFVQALSPAHKAGMLAAHTRNAHSLSDPSNHAARGFPDQDAVMRTPLWSKMMKALLSGNRRRDPKQEDGNNSGQLALSPQVLICPPPLVNLNL</sequence>
<organism evidence="2 3">
    <name type="scientific">Austropuccinia psidii MF-1</name>
    <dbReference type="NCBI Taxonomy" id="1389203"/>
    <lineage>
        <taxon>Eukaryota</taxon>
        <taxon>Fungi</taxon>
        <taxon>Dikarya</taxon>
        <taxon>Basidiomycota</taxon>
        <taxon>Pucciniomycotina</taxon>
        <taxon>Pucciniomycetes</taxon>
        <taxon>Pucciniales</taxon>
        <taxon>Sphaerophragmiaceae</taxon>
        <taxon>Austropuccinia</taxon>
    </lineage>
</organism>
<evidence type="ECO:0000313" key="3">
    <source>
        <dbReference type="Proteomes" id="UP000765509"/>
    </source>
</evidence>
<evidence type="ECO:0000313" key="2">
    <source>
        <dbReference type="EMBL" id="MBW0492113.1"/>
    </source>
</evidence>
<proteinExistence type="predicted"/>
<feature type="region of interest" description="Disordered" evidence="1">
    <location>
        <begin position="33"/>
        <end position="52"/>
    </location>
</feature>
<accession>A0A9Q3H4Z8</accession>
<feature type="region of interest" description="Disordered" evidence="1">
    <location>
        <begin position="70"/>
        <end position="93"/>
    </location>
</feature>
<dbReference type="EMBL" id="AVOT02011440">
    <property type="protein sequence ID" value="MBW0492113.1"/>
    <property type="molecule type" value="Genomic_DNA"/>
</dbReference>
<gene>
    <name evidence="2" type="ORF">O181_031828</name>
</gene>
<keyword evidence="3" id="KW-1185">Reference proteome</keyword>
<name>A0A9Q3H4Z8_9BASI</name>
<reference evidence="2" key="1">
    <citation type="submission" date="2021-03" db="EMBL/GenBank/DDBJ databases">
        <title>Draft genome sequence of rust myrtle Austropuccinia psidii MF-1, a brazilian biotype.</title>
        <authorList>
            <person name="Quecine M.C."/>
            <person name="Pachon D.M.R."/>
            <person name="Bonatelli M.L."/>
            <person name="Correr F.H."/>
            <person name="Franceschini L.M."/>
            <person name="Leite T.F."/>
            <person name="Margarido G.R.A."/>
            <person name="Almeida C.A."/>
            <person name="Ferrarezi J.A."/>
            <person name="Labate C.A."/>
        </authorList>
    </citation>
    <scope>NUCLEOTIDE SEQUENCE</scope>
    <source>
        <strain evidence="2">MF-1</strain>
    </source>
</reference>
<evidence type="ECO:0000256" key="1">
    <source>
        <dbReference type="SAM" id="MobiDB-lite"/>
    </source>
</evidence>
<feature type="non-terminal residue" evidence="2">
    <location>
        <position position="1"/>
    </location>
</feature>